<reference evidence="3" key="1">
    <citation type="submission" date="2022-06" db="EMBL/GenBank/DDBJ databases">
        <authorList>
            <consortium name="SYNGENTA / RWTH Aachen University"/>
        </authorList>
    </citation>
    <scope>NUCLEOTIDE SEQUENCE</scope>
</reference>
<keyword evidence="4" id="KW-1185">Reference proteome</keyword>
<dbReference type="AlphaFoldDB" id="A0AAV0BUP0"/>
<dbReference type="PANTHER" id="PTHR38120">
    <property type="entry name" value="EXPRESSED PROTEIN"/>
    <property type="match status" value="1"/>
</dbReference>
<name>A0AAV0BUP0_PHAPC</name>
<dbReference type="PANTHER" id="PTHR38120:SF1">
    <property type="entry name" value="M PROTEIN, SEROTYPE 2.1"/>
    <property type="match status" value="1"/>
</dbReference>
<gene>
    <name evidence="3" type="ORF">PPACK8108_LOCUS25842</name>
</gene>
<feature type="compositionally biased region" description="Polar residues" evidence="2">
    <location>
        <begin position="604"/>
        <end position="617"/>
    </location>
</feature>
<evidence type="ECO:0000256" key="2">
    <source>
        <dbReference type="SAM" id="MobiDB-lite"/>
    </source>
</evidence>
<feature type="coiled-coil region" evidence="1">
    <location>
        <begin position="222"/>
        <end position="266"/>
    </location>
</feature>
<feature type="compositionally biased region" description="Acidic residues" evidence="2">
    <location>
        <begin position="316"/>
        <end position="337"/>
    </location>
</feature>
<feature type="compositionally biased region" description="Low complexity" evidence="2">
    <location>
        <begin position="26"/>
        <end position="43"/>
    </location>
</feature>
<feature type="region of interest" description="Disordered" evidence="2">
    <location>
        <begin position="184"/>
        <end position="212"/>
    </location>
</feature>
<feature type="compositionally biased region" description="Basic and acidic residues" evidence="2">
    <location>
        <begin position="622"/>
        <end position="632"/>
    </location>
</feature>
<accession>A0AAV0BUP0</accession>
<feature type="compositionally biased region" description="Low complexity" evidence="2">
    <location>
        <begin position="299"/>
        <end position="313"/>
    </location>
</feature>
<feature type="compositionally biased region" description="Basic and acidic residues" evidence="2">
    <location>
        <begin position="552"/>
        <end position="579"/>
    </location>
</feature>
<feature type="region of interest" description="Disordered" evidence="2">
    <location>
        <begin position="522"/>
        <end position="749"/>
    </location>
</feature>
<feature type="compositionally biased region" description="Polar residues" evidence="2">
    <location>
        <begin position="1"/>
        <end position="16"/>
    </location>
</feature>
<keyword evidence="1" id="KW-0175">Coiled coil</keyword>
<protein>
    <submittedName>
        <fullName evidence="3">Uncharacterized protein</fullName>
    </submittedName>
</protein>
<proteinExistence type="predicted"/>
<evidence type="ECO:0000256" key="1">
    <source>
        <dbReference type="SAM" id="Coils"/>
    </source>
</evidence>
<evidence type="ECO:0000313" key="3">
    <source>
        <dbReference type="EMBL" id="CAH7690485.1"/>
    </source>
</evidence>
<sequence length="749" mass="80901">MSSPKPSSGSTNQPTAAKSPLVRNQSISSSSSPSHNPSSKPLPARVRKTTLTSPRMSANVTDDLERERAKAENLKALVTAAEEREADALREASNWRSKVDELVGSIDRLESQLSEAYEAKSEVERLEKELERVKSISKENERKRFTDVDEFESTKATWLQEEAQLRSKLTSALSEKSELQKLLAQSAGSPIKESDLSPEPSPLVSTKNEGRSVTHVPDPVLVAALESANQEKTVALAQLEKLVANAEQLKNQLTDLERVNSQLMDDNESYQILVGEKTLMGGFDVKEFLRANDFDPQLSGAQLSSASSSTGPSLAEVEEEDEDEDEVEEGEEEEDEIERAVLESHGAGSRNMGAVEAGVMRSPKPKAKKRGNNSTGGGLDLAAELAQAEENEETSIRVKKAEERKNFRKELKEKDIEIKKLQDAQKALVLYISKILDRIQAHEGFEKVLSSEYGHSSPAKISGRSPPPPTSPNPAASITAMMTGGFLSSISKPAVETTIPLPHVAHWLQSLFGSKSSSNASGGIKPLKLGSGPSSGLGNTAGLSGGWSSVKEFPEIDHGGEEGSEETRRRERELAEMKLHGLTATKDSKDKNLDVDRTIRANRRSSSMYGPSTSLSSVLGGKDVKTDASDKERRRRSGDLIGKVGMPISPPALTPAEMMKRVEEREKESKSNLSKGQASGFTEIEIRGHRLRPFNNDSRSSNSETASPGSVSPILNDSGGDKNLSGASGQVSPGIKDLKMAGKSKIEGG</sequence>
<dbReference type="Proteomes" id="UP001153365">
    <property type="component" value="Unassembled WGS sequence"/>
</dbReference>
<feature type="compositionally biased region" description="Low complexity" evidence="2">
    <location>
        <begin position="525"/>
        <end position="538"/>
    </location>
</feature>
<feature type="compositionally biased region" description="Polar residues" evidence="2">
    <location>
        <begin position="49"/>
        <end position="60"/>
    </location>
</feature>
<feature type="region of interest" description="Disordered" evidence="2">
    <location>
        <begin position="454"/>
        <end position="476"/>
    </location>
</feature>
<feature type="region of interest" description="Disordered" evidence="2">
    <location>
        <begin position="299"/>
        <end position="397"/>
    </location>
</feature>
<comment type="caution">
    <text evidence="3">The sequence shown here is derived from an EMBL/GenBank/DDBJ whole genome shotgun (WGS) entry which is preliminary data.</text>
</comment>
<organism evidence="3 4">
    <name type="scientific">Phakopsora pachyrhizi</name>
    <name type="common">Asian soybean rust disease fungus</name>
    <dbReference type="NCBI Taxonomy" id="170000"/>
    <lineage>
        <taxon>Eukaryota</taxon>
        <taxon>Fungi</taxon>
        <taxon>Dikarya</taxon>
        <taxon>Basidiomycota</taxon>
        <taxon>Pucciniomycotina</taxon>
        <taxon>Pucciniomycetes</taxon>
        <taxon>Pucciniales</taxon>
        <taxon>Phakopsoraceae</taxon>
        <taxon>Phakopsora</taxon>
    </lineage>
</organism>
<dbReference type="EMBL" id="CALTRL010006301">
    <property type="protein sequence ID" value="CAH7690485.1"/>
    <property type="molecule type" value="Genomic_DNA"/>
</dbReference>
<feature type="compositionally biased region" description="Basic and acidic residues" evidence="2">
    <location>
        <begin position="658"/>
        <end position="670"/>
    </location>
</feature>
<feature type="compositionally biased region" description="Basic and acidic residues" evidence="2">
    <location>
        <begin position="736"/>
        <end position="749"/>
    </location>
</feature>
<feature type="compositionally biased region" description="Basic and acidic residues" evidence="2">
    <location>
        <begin position="586"/>
        <end position="599"/>
    </location>
</feature>
<evidence type="ECO:0000313" key="4">
    <source>
        <dbReference type="Proteomes" id="UP001153365"/>
    </source>
</evidence>
<feature type="compositionally biased region" description="Polar residues" evidence="2">
    <location>
        <begin position="695"/>
        <end position="715"/>
    </location>
</feature>
<feature type="region of interest" description="Disordered" evidence="2">
    <location>
        <begin position="1"/>
        <end position="67"/>
    </location>
</feature>